<comment type="caution">
    <text evidence="1">The sequence shown here is derived from an EMBL/GenBank/DDBJ whole genome shotgun (WGS) entry which is preliminary data.</text>
</comment>
<organism evidence="1 2">
    <name type="scientific">Dongia sedimenti</name>
    <dbReference type="NCBI Taxonomy" id="3064282"/>
    <lineage>
        <taxon>Bacteria</taxon>
        <taxon>Pseudomonadati</taxon>
        <taxon>Pseudomonadota</taxon>
        <taxon>Alphaproteobacteria</taxon>
        <taxon>Rhodospirillales</taxon>
        <taxon>Dongiaceae</taxon>
        <taxon>Dongia</taxon>
    </lineage>
</organism>
<accession>A0ABU0YV61</accession>
<dbReference type="EMBL" id="JAUYVI010000014">
    <property type="protein sequence ID" value="MDQ7251617.1"/>
    <property type="molecule type" value="Genomic_DNA"/>
</dbReference>
<evidence type="ECO:0000313" key="1">
    <source>
        <dbReference type="EMBL" id="MDQ7251617.1"/>
    </source>
</evidence>
<keyword evidence="2" id="KW-1185">Reference proteome</keyword>
<dbReference type="Proteomes" id="UP001230156">
    <property type="component" value="Unassembled WGS sequence"/>
</dbReference>
<dbReference type="RefSeq" id="WP_379962149.1">
    <property type="nucleotide sequence ID" value="NZ_JAUYVI010000014.1"/>
</dbReference>
<sequence length="285" mass="30647">MACAVAQEQPADPIPTYAIVPAQQQPWLHHWRLSTDLTHAEGRDINSRAGREGDSNSDMARVGLEAGIGRYGFGRIEIGQQRSDNSSSQLFLNDDGDGDATSIGASGGMFILPFLAVGGMVQYSWAHAEDDMTDPGTGTLLAKIDRDDRQVKWAPFVTVAYPIGPVELSATGSYFNIERHSDYSGSGAVVEHDRGSLSAWTAAGNIGWWIVPRLRLGAGVTWIEIADQKPQTGATPLDGSWGNVRGDLLWRTPIDGVDLALHGGHDFDNRQGNGWSAGGGLAFRF</sequence>
<proteinExistence type="predicted"/>
<evidence type="ECO:0008006" key="3">
    <source>
        <dbReference type="Google" id="ProtNLM"/>
    </source>
</evidence>
<protein>
    <recommendedName>
        <fullName evidence="3">Transporter</fullName>
    </recommendedName>
</protein>
<gene>
    <name evidence="1" type="ORF">Q8A70_28275</name>
</gene>
<name>A0ABU0YV61_9PROT</name>
<reference evidence="2" key="1">
    <citation type="submission" date="2023-08" db="EMBL/GenBank/DDBJ databases">
        <title>Rhodospirillaceae gen. nov., a novel taxon isolated from the Yangtze River Yuezi River estuary sludge.</title>
        <authorList>
            <person name="Ruan L."/>
        </authorList>
    </citation>
    <scope>NUCLEOTIDE SEQUENCE [LARGE SCALE GENOMIC DNA]</scope>
    <source>
        <strain evidence="2">R-7</strain>
    </source>
</reference>
<evidence type="ECO:0000313" key="2">
    <source>
        <dbReference type="Proteomes" id="UP001230156"/>
    </source>
</evidence>